<feature type="compositionally biased region" description="Acidic residues" evidence="1">
    <location>
        <begin position="30"/>
        <end position="43"/>
    </location>
</feature>
<feature type="compositionally biased region" description="Acidic residues" evidence="1">
    <location>
        <begin position="51"/>
        <end position="89"/>
    </location>
</feature>
<protein>
    <recommendedName>
        <fullName evidence="5">Cnidarian restricted protein</fullName>
    </recommendedName>
</protein>
<evidence type="ECO:0000256" key="2">
    <source>
        <dbReference type="SAM" id="SignalP"/>
    </source>
</evidence>
<reference evidence="3" key="1">
    <citation type="submission" date="2021-01" db="UniProtKB">
        <authorList>
            <consortium name="EnsemblMetazoa"/>
        </authorList>
    </citation>
    <scope>IDENTIFICATION</scope>
</reference>
<dbReference type="Proteomes" id="UP000594262">
    <property type="component" value="Unplaced"/>
</dbReference>
<organism evidence="3 4">
    <name type="scientific">Clytia hemisphaerica</name>
    <dbReference type="NCBI Taxonomy" id="252671"/>
    <lineage>
        <taxon>Eukaryota</taxon>
        <taxon>Metazoa</taxon>
        <taxon>Cnidaria</taxon>
        <taxon>Hydrozoa</taxon>
        <taxon>Hydroidolina</taxon>
        <taxon>Leptothecata</taxon>
        <taxon>Obeliida</taxon>
        <taxon>Clytiidae</taxon>
        <taxon>Clytia</taxon>
    </lineage>
</organism>
<evidence type="ECO:0000313" key="4">
    <source>
        <dbReference type="Proteomes" id="UP000594262"/>
    </source>
</evidence>
<evidence type="ECO:0000313" key="3">
    <source>
        <dbReference type="EnsemblMetazoa" id="CLYHEMP007332.3"/>
    </source>
</evidence>
<proteinExistence type="predicted"/>
<feature type="region of interest" description="Disordered" evidence="1">
    <location>
        <begin position="22"/>
        <end position="90"/>
    </location>
</feature>
<name>A0A7M5V0K3_9CNID</name>
<keyword evidence="4" id="KW-1185">Reference proteome</keyword>
<dbReference type="EnsemblMetazoa" id="CLYHEMT007332.3">
    <property type="protein sequence ID" value="CLYHEMP007332.3"/>
    <property type="gene ID" value="CLYHEMG007332"/>
</dbReference>
<dbReference type="AlphaFoldDB" id="A0A7M5V0K3"/>
<evidence type="ECO:0000256" key="1">
    <source>
        <dbReference type="SAM" id="MobiDB-lite"/>
    </source>
</evidence>
<feature type="signal peptide" evidence="2">
    <location>
        <begin position="1"/>
        <end position="19"/>
    </location>
</feature>
<evidence type="ECO:0008006" key="5">
    <source>
        <dbReference type="Google" id="ProtNLM"/>
    </source>
</evidence>
<sequence length="210" mass="25649">MKIWKALLLVSFLVYTVHCETEEETKGAEIAEDEPLQVEMSDEEANKLEDAPEEEQKDEEESDEQADEEEHEDEEEDSQDVEQQDSDEDASYRRRISRKVIFRFRNRRDQCRTSRRNLKCYTRRHCVRRDYRKRCLRVLVVRKCVVRFTVNCRICSQSYVRTCYRVRVKYGYGIKCYNSRNATRCRRRNVRSYNRTLVVYKRYYNIRPKY</sequence>
<dbReference type="RefSeq" id="XP_066933800.1">
    <property type="nucleotide sequence ID" value="XM_067077699.1"/>
</dbReference>
<keyword evidence="2" id="KW-0732">Signal</keyword>
<dbReference type="GeneID" id="136821460"/>
<accession>A0A7M5V0K3</accession>
<feature type="chain" id="PRO_5029504471" description="Cnidarian restricted protein" evidence="2">
    <location>
        <begin position="20"/>
        <end position="210"/>
    </location>
</feature>